<dbReference type="PANTHER" id="PTHR21207:SF2">
    <property type="entry name" value="PARKIN COREGULATED GENE PROTEIN"/>
    <property type="match status" value="1"/>
</dbReference>
<keyword evidence="1" id="KW-1185">Reference proteome</keyword>
<dbReference type="GO" id="GO:0051879">
    <property type="term" value="F:Hsp90 protein binding"/>
    <property type="evidence" value="ECO:0007669"/>
    <property type="project" value="TreeGrafter"/>
</dbReference>
<protein>
    <submittedName>
        <fullName evidence="2">Parkin coregulated gene protein homolog</fullName>
    </submittedName>
</protein>
<reference evidence="2" key="2">
    <citation type="submission" date="2025-08" db="UniProtKB">
        <authorList>
            <consortium name="RefSeq"/>
        </authorList>
    </citation>
    <scope>IDENTIFICATION</scope>
    <source>
        <strain evidence="2">14028-0561.14</strain>
        <tissue evidence="2">Whole fly</tissue>
    </source>
</reference>
<reference evidence="1" key="1">
    <citation type="submission" date="2025-05" db="UniProtKB">
        <authorList>
            <consortium name="RefSeq"/>
        </authorList>
    </citation>
    <scope>NUCLEOTIDE SEQUENCE [LARGE SCALE GENOMIC DNA]</scope>
    <source>
        <strain evidence="1">14028-0561.14</strain>
    </source>
</reference>
<evidence type="ECO:0000313" key="1">
    <source>
        <dbReference type="Proteomes" id="UP001652661"/>
    </source>
</evidence>
<evidence type="ECO:0000313" key="2">
    <source>
        <dbReference type="RefSeq" id="XP_017033710.1"/>
    </source>
</evidence>
<accession>A0A6P4IYM7</accession>
<name>A0A6P4IYM7_DROKI</name>
<dbReference type="RefSeq" id="XP_017033710.1">
    <property type="nucleotide sequence ID" value="XM_017178221.3"/>
</dbReference>
<dbReference type="Pfam" id="PF10274">
    <property type="entry name" value="ParcG"/>
    <property type="match status" value="1"/>
</dbReference>
<sequence length="266" mass="30562">MCSTTNERVTRLHEPGRVCRELLYRRMKLPKREVPAFTYQALQPNTVVKPPPKIDIFKRKPVKETVFKIYFNRGDIPCVMSGRSSKQDPTKERPVKWHCVPEQLDYCYYLPIFVDGLADMDSDTRLLAVNGAIDLIIRSPKKVLPVLPKLILPLKRAFQTRDKRIIISALQVIQLMVRLGPCVGQALVPFYRQLLAVCNLYKNINVNLGEGIDPDRNRRIGDVIEDTLKLLEYCGGPNAFINIKYMVPTYESSVFPKCEAPKPRLY</sequence>
<gene>
    <name evidence="2" type="primary">LOC108082713</name>
</gene>
<dbReference type="Proteomes" id="UP001652661">
    <property type="component" value="Chromosome 2L"/>
</dbReference>
<dbReference type="GeneID" id="108082713"/>
<dbReference type="SUPFAM" id="SSF48371">
    <property type="entry name" value="ARM repeat"/>
    <property type="match status" value="1"/>
</dbReference>
<organism evidence="1 2">
    <name type="scientific">Drosophila kikkawai</name>
    <name type="common">Fruit fly</name>
    <dbReference type="NCBI Taxonomy" id="30033"/>
    <lineage>
        <taxon>Eukaryota</taxon>
        <taxon>Metazoa</taxon>
        <taxon>Ecdysozoa</taxon>
        <taxon>Arthropoda</taxon>
        <taxon>Hexapoda</taxon>
        <taxon>Insecta</taxon>
        <taxon>Pterygota</taxon>
        <taxon>Neoptera</taxon>
        <taxon>Endopterygota</taxon>
        <taxon>Diptera</taxon>
        <taxon>Brachycera</taxon>
        <taxon>Muscomorpha</taxon>
        <taxon>Ephydroidea</taxon>
        <taxon>Drosophilidae</taxon>
        <taxon>Drosophila</taxon>
        <taxon>Sophophora</taxon>
    </lineage>
</organism>
<proteinExistence type="predicted"/>
<dbReference type="InterPro" id="IPR019399">
    <property type="entry name" value="Parkin_co-regulated_protein"/>
</dbReference>
<dbReference type="GO" id="GO:0030544">
    <property type="term" value="F:Hsp70 protein binding"/>
    <property type="evidence" value="ECO:0007669"/>
    <property type="project" value="TreeGrafter"/>
</dbReference>
<dbReference type="OrthoDB" id="5954824at2759"/>
<dbReference type="InterPro" id="IPR016024">
    <property type="entry name" value="ARM-type_fold"/>
</dbReference>
<dbReference type="AlphaFoldDB" id="A0A6P4IYM7"/>
<dbReference type="PANTHER" id="PTHR21207">
    <property type="entry name" value="PARKIN COREGULATED GENE PROTEIN PARK2 COREGULATED"/>
    <property type="match status" value="1"/>
</dbReference>